<evidence type="ECO:0000256" key="1">
    <source>
        <dbReference type="ARBA" id="ARBA00004141"/>
    </source>
</evidence>
<feature type="transmembrane region" description="Helical" evidence="5">
    <location>
        <begin position="79"/>
        <end position="98"/>
    </location>
</feature>
<dbReference type="Gene3D" id="1.20.1250.20">
    <property type="entry name" value="MFS general substrate transporter like domains"/>
    <property type="match status" value="2"/>
</dbReference>
<keyword evidence="3 5" id="KW-1133">Transmembrane helix</keyword>
<keyword evidence="4 5" id="KW-0472">Membrane</keyword>
<evidence type="ECO:0000313" key="7">
    <source>
        <dbReference type="EMBL" id="KAF2656478.1"/>
    </source>
</evidence>
<feature type="transmembrane region" description="Helical" evidence="5">
    <location>
        <begin position="262"/>
        <end position="283"/>
    </location>
</feature>
<sequence>MTDQSPNQHTDDVVLQNLDSGLHQTDSPVAVQSAIPSIDRRTLLQLLVAGFSYFFAGGNDGSLGSVTPYILRTYGVGTQYVAIIYTSTFLGWVLAAVTNSYVAQYLELGSILTLGAIIQLVAQLPRCWIPPFPLFIVTFFVQAWGMGYQDAHANAFAASLAGAHRLLGFIHAMYALGALVSPFVVTTIASRVDEGKWQLCYLFLVGVGVVNVLSVPLAFRDTLRFRVQRNRPEQDEARDGEARSRSQAATRDLINTLKSPPVYLLSLFYFTFMGVAITAGGWVVEYLIAARNGTLPSVGYVTSGMWGGIFLGRLLLAEPTHKLGERRMVFSYCVAILALQLVFWLVPNLISGAVAISFLGVFIGPMFATGMSIASRLFPDHIRPTALGIVFVLAQAGGALFPAITGVIASKAGVKVLQPMLLGLIIAMGIAWALVPRVKKRDE</sequence>
<dbReference type="Pfam" id="PF07690">
    <property type="entry name" value="MFS_1"/>
    <property type="match status" value="1"/>
</dbReference>
<proteinExistence type="predicted"/>
<feature type="transmembrane region" description="Helical" evidence="5">
    <location>
        <begin position="166"/>
        <end position="189"/>
    </location>
</feature>
<evidence type="ECO:0000256" key="5">
    <source>
        <dbReference type="SAM" id="Phobius"/>
    </source>
</evidence>
<dbReference type="OrthoDB" id="413079at2759"/>
<keyword evidence="2 5" id="KW-0812">Transmembrane</keyword>
<reference evidence="7" key="1">
    <citation type="journal article" date="2020" name="Stud. Mycol.">
        <title>101 Dothideomycetes genomes: a test case for predicting lifestyles and emergence of pathogens.</title>
        <authorList>
            <person name="Haridas S."/>
            <person name="Albert R."/>
            <person name="Binder M."/>
            <person name="Bloem J."/>
            <person name="Labutti K."/>
            <person name="Salamov A."/>
            <person name="Andreopoulos B."/>
            <person name="Baker S."/>
            <person name="Barry K."/>
            <person name="Bills G."/>
            <person name="Bluhm B."/>
            <person name="Cannon C."/>
            <person name="Castanera R."/>
            <person name="Culley D."/>
            <person name="Daum C."/>
            <person name="Ezra D."/>
            <person name="Gonzalez J."/>
            <person name="Henrissat B."/>
            <person name="Kuo A."/>
            <person name="Liang C."/>
            <person name="Lipzen A."/>
            <person name="Lutzoni F."/>
            <person name="Magnuson J."/>
            <person name="Mondo S."/>
            <person name="Nolan M."/>
            <person name="Ohm R."/>
            <person name="Pangilinan J."/>
            <person name="Park H.-J."/>
            <person name="Ramirez L."/>
            <person name="Alfaro M."/>
            <person name="Sun H."/>
            <person name="Tritt A."/>
            <person name="Yoshinaga Y."/>
            <person name="Zwiers L.-H."/>
            <person name="Turgeon B."/>
            <person name="Goodwin S."/>
            <person name="Spatafora J."/>
            <person name="Crous P."/>
            <person name="Grigoriev I."/>
        </authorList>
    </citation>
    <scope>NUCLEOTIDE SEQUENCE</scope>
    <source>
        <strain evidence="7">CBS 122681</strain>
    </source>
</reference>
<accession>A0A6A6TC47</accession>
<dbReference type="PROSITE" id="PS50850">
    <property type="entry name" value="MFS"/>
    <property type="match status" value="1"/>
</dbReference>
<dbReference type="GO" id="GO:0016020">
    <property type="term" value="C:membrane"/>
    <property type="evidence" value="ECO:0007669"/>
    <property type="project" value="UniProtKB-SubCell"/>
</dbReference>
<dbReference type="InterPro" id="IPR036259">
    <property type="entry name" value="MFS_trans_sf"/>
</dbReference>
<feature type="transmembrane region" description="Helical" evidence="5">
    <location>
        <begin position="42"/>
        <end position="59"/>
    </location>
</feature>
<feature type="transmembrane region" description="Helical" evidence="5">
    <location>
        <begin position="328"/>
        <end position="346"/>
    </location>
</feature>
<dbReference type="EMBL" id="MU004336">
    <property type="protein sequence ID" value="KAF2656478.1"/>
    <property type="molecule type" value="Genomic_DNA"/>
</dbReference>
<comment type="subcellular location">
    <subcellularLocation>
        <location evidence="1">Membrane</location>
        <topology evidence="1">Multi-pass membrane protein</topology>
    </subcellularLocation>
</comment>
<dbReference type="InterPro" id="IPR011701">
    <property type="entry name" value="MFS"/>
</dbReference>
<dbReference type="PANTHER" id="PTHR23514">
    <property type="entry name" value="BYPASS OF STOP CODON PROTEIN 6"/>
    <property type="match status" value="1"/>
</dbReference>
<gene>
    <name evidence="7" type="ORF">K491DRAFT_596871</name>
</gene>
<dbReference type="GO" id="GO:0022857">
    <property type="term" value="F:transmembrane transporter activity"/>
    <property type="evidence" value="ECO:0007669"/>
    <property type="project" value="InterPro"/>
</dbReference>
<feature type="transmembrane region" description="Helical" evidence="5">
    <location>
        <begin position="295"/>
        <end position="316"/>
    </location>
</feature>
<feature type="transmembrane region" description="Helical" evidence="5">
    <location>
        <begin position="201"/>
        <end position="219"/>
    </location>
</feature>
<feature type="transmembrane region" description="Helical" evidence="5">
    <location>
        <begin position="128"/>
        <end position="145"/>
    </location>
</feature>
<feature type="transmembrane region" description="Helical" evidence="5">
    <location>
        <begin position="352"/>
        <end position="374"/>
    </location>
</feature>
<organism evidence="7 8">
    <name type="scientific">Lophiostoma macrostomum CBS 122681</name>
    <dbReference type="NCBI Taxonomy" id="1314788"/>
    <lineage>
        <taxon>Eukaryota</taxon>
        <taxon>Fungi</taxon>
        <taxon>Dikarya</taxon>
        <taxon>Ascomycota</taxon>
        <taxon>Pezizomycotina</taxon>
        <taxon>Dothideomycetes</taxon>
        <taxon>Pleosporomycetidae</taxon>
        <taxon>Pleosporales</taxon>
        <taxon>Lophiostomataceae</taxon>
        <taxon>Lophiostoma</taxon>
    </lineage>
</organism>
<evidence type="ECO:0000256" key="4">
    <source>
        <dbReference type="ARBA" id="ARBA00023136"/>
    </source>
</evidence>
<name>A0A6A6TC47_9PLEO</name>
<dbReference type="Proteomes" id="UP000799324">
    <property type="component" value="Unassembled WGS sequence"/>
</dbReference>
<feature type="transmembrane region" description="Helical" evidence="5">
    <location>
        <begin position="416"/>
        <end position="435"/>
    </location>
</feature>
<dbReference type="FunFam" id="1.20.1250.20:FF:000286">
    <property type="entry name" value="MFS efflux transporter"/>
    <property type="match status" value="1"/>
</dbReference>
<dbReference type="PANTHER" id="PTHR23514:SF16">
    <property type="entry name" value="TRANSPORTER, PUTATIVE (AFU_ORTHOLOGUE AFUA_2G17270)-RELATED"/>
    <property type="match status" value="1"/>
</dbReference>
<dbReference type="InterPro" id="IPR051788">
    <property type="entry name" value="MFS_Transporter"/>
</dbReference>
<dbReference type="InterPro" id="IPR020846">
    <property type="entry name" value="MFS_dom"/>
</dbReference>
<evidence type="ECO:0000256" key="2">
    <source>
        <dbReference type="ARBA" id="ARBA00022692"/>
    </source>
</evidence>
<evidence type="ECO:0000256" key="3">
    <source>
        <dbReference type="ARBA" id="ARBA00022989"/>
    </source>
</evidence>
<evidence type="ECO:0000259" key="6">
    <source>
        <dbReference type="PROSITE" id="PS50850"/>
    </source>
</evidence>
<dbReference type="AlphaFoldDB" id="A0A6A6TC47"/>
<keyword evidence="8" id="KW-1185">Reference proteome</keyword>
<protein>
    <submittedName>
        <fullName evidence="7">MFS general substrate transporter</fullName>
    </submittedName>
</protein>
<feature type="transmembrane region" description="Helical" evidence="5">
    <location>
        <begin position="386"/>
        <end position="410"/>
    </location>
</feature>
<feature type="transmembrane region" description="Helical" evidence="5">
    <location>
        <begin position="105"/>
        <end position="122"/>
    </location>
</feature>
<feature type="domain" description="Major facilitator superfamily (MFS) profile" evidence="6">
    <location>
        <begin position="45"/>
        <end position="439"/>
    </location>
</feature>
<dbReference type="SUPFAM" id="SSF103473">
    <property type="entry name" value="MFS general substrate transporter"/>
    <property type="match status" value="1"/>
</dbReference>
<evidence type="ECO:0000313" key="8">
    <source>
        <dbReference type="Proteomes" id="UP000799324"/>
    </source>
</evidence>